<keyword evidence="6 7" id="KW-0472">Membrane</keyword>
<evidence type="ECO:0000313" key="9">
    <source>
        <dbReference type="EMBL" id="MFJ5446881.1"/>
    </source>
</evidence>
<proteinExistence type="inferred from homology"/>
<dbReference type="Proteomes" id="UP001617669">
    <property type="component" value="Unassembled WGS sequence"/>
</dbReference>
<feature type="domain" description="Type II secretion system protein GspF" evidence="8">
    <location>
        <begin position="61"/>
        <end position="184"/>
    </location>
</feature>
<dbReference type="InterPro" id="IPR003004">
    <property type="entry name" value="GspF/PilC"/>
</dbReference>
<evidence type="ECO:0000256" key="2">
    <source>
        <dbReference type="ARBA" id="ARBA00005745"/>
    </source>
</evidence>
<gene>
    <name evidence="9" type="ORF">ACIKP9_11625</name>
</gene>
<dbReference type="EMBL" id="JBIWXY010000002">
    <property type="protein sequence ID" value="MFJ5446881.1"/>
    <property type="molecule type" value="Genomic_DNA"/>
</dbReference>
<reference evidence="9 10" key="1">
    <citation type="submission" date="2024-11" db="EMBL/GenBank/DDBJ databases">
        <authorList>
            <person name="Kaparullina E.N."/>
            <person name="Delegan Y.A."/>
            <person name="Doronina N.V."/>
        </authorList>
    </citation>
    <scope>NUCLEOTIDE SEQUENCE [LARGE SCALE GENOMIC DNA]</scope>
    <source>
        <strain evidence="9 10">7sh_L</strain>
    </source>
</reference>
<comment type="similarity">
    <text evidence="2">Belongs to the GSP F family.</text>
</comment>
<keyword evidence="10" id="KW-1185">Reference proteome</keyword>
<feature type="transmembrane region" description="Helical" evidence="7">
    <location>
        <begin position="217"/>
        <end position="234"/>
    </location>
</feature>
<evidence type="ECO:0000259" key="8">
    <source>
        <dbReference type="Pfam" id="PF00482"/>
    </source>
</evidence>
<dbReference type="PRINTS" id="PR00812">
    <property type="entry name" value="BCTERIALGSPF"/>
</dbReference>
<dbReference type="InterPro" id="IPR018076">
    <property type="entry name" value="T2SS_GspF_dom"/>
</dbReference>
<dbReference type="PANTHER" id="PTHR30012:SF0">
    <property type="entry name" value="TYPE II SECRETION SYSTEM PROTEIN F-RELATED"/>
    <property type="match status" value="1"/>
</dbReference>
<comment type="caution">
    <text evidence="9">The sequence shown here is derived from an EMBL/GenBank/DDBJ whole genome shotgun (WGS) entry which is preliminary data.</text>
</comment>
<name>A0ABW8GNE3_9PROT</name>
<accession>A0ABW8GNE3</accession>
<evidence type="ECO:0000256" key="3">
    <source>
        <dbReference type="ARBA" id="ARBA00022475"/>
    </source>
</evidence>
<keyword evidence="3" id="KW-1003">Cell membrane</keyword>
<dbReference type="Pfam" id="PF00482">
    <property type="entry name" value="T2SSF"/>
    <property type="match status" value="2"/>
</dbReference>
<feature type="domain" description="Type II secretion system protein GspF" evidence="8">
    <location>
        <begin position="264"/>
        <end position="385"/>
    </location>
</feature>
<dbReference type="RefSeq" id="WP_400882982.1">
    <property type="nucleotide sequence ID" value="NZ_JBIWXY010000002.1"/>
</dbReference>
<sequence length="394" mass="43705">MRYQVRAISAGRLVSLELEAQHAEEAVAKARSQGYEVLATKSSESKRLAGSKRTRFPLLLFSQELLSLLKAGLGLVESLEGIAEKEQRPDIAQVLKGVLEALYRGQTFSAALAAYPTAFPGLYTSMVKASERTGDLPEALLRYIGYEQQVEVLRKKLIASSIYPFLLITVGGLVVLFLLGYVVPRFSQIYADAGENQAWMLSLVLGWANIMETHGQSLLLGSVVLLGLLVAALMRPKVRGRIMTMLWRLPTIGEQMRVFQLARFYRTLGMLLEGGITIKQALEMARGLLTASMHQSLDQASNLIREGRSISEAMEVAGLVTPVSLRMLRVGEKSGEMGKMMEHIATLHDEEIARWLEWFTRLFEPLLMIFIGLIIGAVVVMLYMPIFELAGSLQ</sequence>
<evidence type="ECO:0000256" key="6">
    <source>
        <dbReference type="ARBA" id="ARBA00023136"/>
    </source>
</evidence>
<protein>
    <submittedName>
        <fullName evidence="9">Type II secretion system F family protein</fullName>
    </submittedName>
</protein>
<keyword evidence="4 7" id="KW-0812">Transmembrane</keyword>
<evidence type="ECO:0000313" key="10">
    <source>
        <dbReference type="Proteomes" id="UP001617669"/>
    </source>
</evidence>
<evidence type="ECO:0000256" key="4">
    <source>
        <dbReference type="ARBA" id="ARBA00022692"/>
    </source>
</evidence>
<comment type="subcellular location">
    <subcellularLocation>
        <location evidence="1">Cell membrane</location>
        <topology evidence="1">Multi-pass membrane protein</topology>
    </subcellularLocation>
</comment>
<dbReference type="PANTHER" id="PTHR30012">
    <property type="entry name" value="GENERAL SECRETION PATHWAY PROTEIN"/>
    <property type="match status" value="1"/>
</dbReference>
<dbReference type="Gene3D" id="1.20.81.30">
    <property type="entry name" value="Type II secretion system (T2SS), domain F"/>
    <property type="match status" value="2"/>
</dbReference>
<organism evidence="9 10">
    <name type="scientific">Methylobacillus methanolivorans</name>
    <dbReference type="NCBI Taxonomy" id="1848927"/>
    <lineage>
        <taxon>Bacteria</taxon>
        <taxon>Pseudomonadati</taxon>
        <taxon>Pseudomonadota</taxon>
        <taxon>Betaproteobacteria</taxon>
        <taxon>Nitrosomonadales</taxon>
        <taxon>Methylophilaceae</taxon>
        <taxon>Methylobacillus</taxon>
    </lineage>
</organism>
<feature type="transmembrane region" description="Helical" evidence="7">
    <location>
        <begin position="366"/>
        <end position="386"/>
    </location>
</feature>
<evidence type="ECO:0000256" key="7">
    <source>
        <dbReference type="SAM" id="Phobius"/>
    </source>
</evidence>
<evidence type="ECO:0000256" key="1">
    <source>
        <dbReference type="ARBA" id="ARBA00004651"/>
    </source>
</evidence>
<dbReference type="InterPro" id="IPR042094">
    <property type="entry name" value="T2SS_GspF_sf"/>
</dbReference>
<evidence type="ECO:0000256" key="5">
    <source>
        <dbReference type="ARBA" id="ARBA00022989"/>
    </source>
</evidence>
<feature type="transmembrane region" description="Helical" evidence="7">
    <location>
        <begin position="162"/>
        <end position="183"/>
    </location>
</feature>
<keyword evidence="5 7" id="KW-1133">Transmembrane helix</keyword>